<gene>
    <name evidence="1" type="ORF">BKA14_003900</name>
</gene>
<keyword evidence="2" id="KW-1185">Reference proteome</keyword>
<reference evidence="1 2" key="1">
    <citation type="submission" date="2020-08" db="EMBL/GenBank/DDBJ databases">
        <title>Sequencing the genomes of 1000 actinobacteria strains.</title>
        <authorList>
            <person name="Klenk H.-P."/>
        </authorList>
    </citation>
    <scope>NUCLEOTIDE SEQUENCE [LARGE SCALE GENOMIC DNA]</scope>
    <source>
        <strain evidence="1 2">DSM 45518</strain>
    </source>
</reference>
<protein>
    <submittedName>
        <fullName evidence="1">Uncharacterized protein</fullName>
    </submittedName>
</protein>
<comment type="caution">
    <text evidence="1">The sequence shown here is derived from an EMBL/GenBank/DDBJ whole genome shotgun (WGS) entry which is preliminary data.</text>
</comment>
<dbReference type="AlphaFoldDB" id="A0A7W7CSA5"/>
<proteinExistence type="predicted"/>
<accession>A0A7W7CSA5</accession>
<dbReference type="Proteomes" id="UP000542742">
    <property type="component" value="Unassembled WGS sequence"/>
</dbReference>
<evidence type="ECO:0000313" key="2">
    <source>
        <dbReference type="Proteomes" id="UP000542742"/>
    </source>
</evidence>
<sequence>MIAVTPWQLPLDSIDQARSLHRMLFETTFDETPADAFLGSSHIAAVQHRLIDMLTDAEPDKRWEQWRQADQHPHRVDYVRRHIEQSTIWSTMPADDRRQYVQDLLAPLIPSPELLEELASL</sequence>
<dbReference type="RefSeq" id="WP_184952335.1">
    <property type="nucleotide sequence ID" value="NZ_BOMC01000054.1"/>
</dbReference>
<dbReference type="EMBL" id="JACHMF010000001">
    <property type="protein sequence ID" value="MBB4693752.1"/>
    <property type="molecule type" value="Genomic_DNA"/>
</dbReference>
<organism evidence="1 2">
    <name type="scientific">Paractinoplanes abujensis</name>
    <dbReference type="NCBI Taxonomy" id="882441"/>
    <lineage>
        <taxon>Bacteria</taxon>
        <taxon>Bacillati</taxon>
        <taxon>Actinomycetota</taxon>
        <taxon>Actinomycetes</taxon>
        <taxon>Micromonosporales</taxon>
        <taxon>Micromonosporaceae</taxon>
        <taxon>Paractinoplanes</taxon>
    </lineage>
</organism>
<evidence type="ECO:0000313" key="1">
    <source>
        <dbReference type="EMBL" id="MBB4693752.1"/>
    </source>
</evidence>
<name>A0A7W7CSA5_9ACTN</name>